<evidence type="ECO:0000259" key="9">
    <source>
        <dbReference type="PROSITE" id="PS50893"/>
    </source>
</evidence>
<sequence length="728" mass="81949">MGKIKIKQHDITDCGAACLVSVSGFYNLKMPIAKIRAFASTDQKGTNILGMISAAQQLGFSAKGVKGTLDSLAKIPLPAIAHIVFKNGLHHYVVLYKLSKQYVQLMDPADGKMHKVPLETFKEQWTGVLILLAPNENFRTGNERISVFRRFAFLLKPHRSVFTQVLFGSVIYTILGLSTAIFVQKLIDQVLPDGNQNLLNLLGLIMIVILLLQFFINHSKTIFTLQSGQQIDARLILGYYKHLLQLPQQFFDNMRVGEIISRINDAVKIRTFINDVLVNIAVNIFIIIFSFGLMFTYYWKLAIIMALVIPIYSLIYFISNKLNQKTQRTMMERSADLETQLVESINSIGTIKRFGLEQFANLKTESRFIHLLQNVYQSSVNMLWIGNTNQFVSSLFTIILLWAGASFVLNGALTPGELLSFYALIGYFTGPVKSLIDMNRTMQDALIAADRLFEVMDLHHEDNDQKAWLNKESIGDIHFKEVSFRYGSRTQVFEKLNLHIEKGKVTAIVGESGSGKTTLLSLLQRIYDIQSGSILIGGLDIKYVKLESLRQIVSVVPQQIDLFAGNLIDNIAIGDLTPDINYIMEICSSLGMLPFIEKLPNGFNTYIGENGTALSGGQRQRIAIARALYRRPEILILDEATSSLDTSSENHIQRALHTFQSLGKTVIVIAHRLSTIVNAHKIILMKEGQVVEEGSHFQLMKKQAHYYQLWQPQLPPTEMTEQQVVASH</sequence>
<dbReference type="InterPro" id="IPR039421">
    <property type="entry name" value="Type_1_exporter"/>
</dbReference>
<feature type="transmembrane region" description="Helical" evidence="8">
    <location>
        <begin position="297"/>
        <end position="318"/>
    </location>
</feature>
<evidence type="ECO:0000256" key="1">
    <source>
        <dbReference type="ARBA" id="ARBA00004651"/>
    </source>
</evidence>
<dbReference type="EMBL" id="JBHLWO010000001">
    <property type="protein sequence ID" value="MFC0316877.1"/>
    <property type="molecule type" value="Genomic_DNA"/>
</dbReference>
<dbReference type="CDD" id="cd18570">
    <property type="entry name" value="ABC_6TM_PCAT1_LagD_like"/>
    <property type="match status" value="1"/>
</dbReference>
<dbReference type="InterPro" id="IPR036640">
    <property type="entry name" value="ABC1_TM_sf"/>
</dbReference>
<name>A0ABV6HDA6_9SPHI</name>
<dbReference type="Gene3D" id="1.20.1560.10">
    <property type="entry name" value="ABC transporter type 1, transmembrane domain"/>
    <property type="match status" value="1"/>
</dbReference>
<keyword evidence="7 8" id="KW-0472">Membrane</keyword>
<comment type="subcellular location">
    <subcellularLocation>
        <location evidence="1">Cell membrane</location>
        <topology evidence="1">Multi-pass membrane protein</topology>
    </subcellularLocation>
</comment>
<dbReference type="Pfam" id="PF00005">
    <property type="entry name" value="ABC_tran"/>
    <property type="match status" value="1"/>
</dbReference>
<keyword evidence="6 8" id="KW-1133">Transmembrane helix</keyword>
<evidence type="ECO:0000256" key="7">
    <source>
        <dbReference type="ARBA" id="ARBA00023136"/>
    </source>
</evidence>
<dbReference type="InterPro" id="IPR005074">
    <property type="entry name" value="Peptidase_C39"/>
</dbReference>
<evidence type="ECO:0000313" key="13">
    <source>
        <dbReference type="Proteomes" id="UP001589774"/>
    </source>
</evidence>
<evidence type="ECO:0000256" key="3">
    <source>
        <dbReference type="ARBA" id="ARBA00022741"/>
    </source>
</evidence>
<keyword evidence="13" id="KW-1185">Reference proteome</keyword>
<evidence type="ECO:0000259" key="10">
    <source>
        <dbReference type="PROSITE" id="PS50929"/>
    </source>
</evidence>
<evidence type="ECO:0000256" key="8">
    <source>
        <dbReference type="SAM" id="Phobius"/>
    </source>
</evidence>
<evidence type="ECO:0000256" key="5">
    <source>
        <dbReference type="ARBA" id="ARBA00022840"/>
    </source>
</evidence>
<dbReference type="InterPro" id="IPR003439">
    <property type="entry name" value="ABC_transporter-like_ATP-bd"/>
</dbReference>
<dbReference type="Pfam" id="PF00664">
    <property type="entry name" value="ABC_membrane"/>
    <property type="match status" value="1"/>
</dbReference>
<dbReference type="PANTHER" id="PTHR43394">
    <property type="entry name" value="ATP-DEPENDENT PERMEASE MDL1, MITOCHONDRIAL"/>
    <property type="match status" value="1"/>
</dbReference>
<dbReference type="InterPro" id="IPR003593">
    <property type="entry name" value="AAA+_ATPase"/>
</dbReference>
<dbReference type="Pfam" id="PF03412">
    <property type="entry name" value="Peptidase_C39"/>
    <property type="match status" value="1"/>
</dbReference>
<dbReference type="PANTHER" id="PTHR43394:SF1">
    <property type="entry name" value="ATP-BINDING CASSETTE SUB-FAMILY B MEMBER 10, MITOCHONDRIAL"/>
    <property type="match status" value="1"/>
</dbReference>
<dbReference type="InterPro" id="IPR027417">
    <property type="entry name" value="P-loop_NTPase"/>
</dbReference>
<keyword evidence="2 8" id="KW-0812">Transmembrane</keyword>
<keyword evidence="3" id="KW-0547">Nucleotide-binding</keyword>
<dbReference type="SUPFAM" id="SSF52540">
    <property type="entry name" value="P-loop containing nucleoside triphosphate hydrolases"/>
    <property type="match status" value="1"/>
</dbReference>
<evidence type="ECO:0000256" key="4">
    <source>
        <dbReference type="ARBA" id="ARBA00022801"/>
    </source>
</evidence>
<organism evidence="12 13">
    <name type="scientific">Olivibacter oleidegradans</name>
    <dbReference type="NCBI Taxonomy" id="760123"/>
    <lineage>
        <taxon>Bacteria</taxon>
        <taxon>Pseudomonadati</taxon>
        <taxon>Bacteroidota</taxon>
        <taxon>Sphingobacteriia</taxon>
        <taxon>Sphingobacteriales</taxon>
        <taxon>Sphingobacteriaceae</taxon>
        <taxon>Olivibacter</taxon>
    </lineage>
</organism>
<feature type="transmembrane region" description="Helical" evidence="8">
    <location>
        <begin position="391"/>
        <end position="413"/>
    </location>
</feature>
<dbReference type="RefSeq" id="WP_130855076.1">
    <property type="nucleotide sequence ID" value="NZ_JBHLWO010000001.1"/>
</dbReference>
<gene>
    <name evidence="12" type="ORF">ACFFI0_01105</name>
</gene>
<evidence type="ECO:0000256" key="2">
    <source>
        <dbReference type="ARBA" id="ARBA00022692"/>
    </source>
</evidence>
<dbReference type="PROSITE" id="PS50990">
    <property type="entry name" value="PEPTIDASE_C39"/>
    <property type="match status" value="1"/>
</dbReference>
<evidence type="ECO:0000259" key="11">
    <source>
        <dbReference type="PROSITE" id="PS50990"/>
    </source>
</evidence>
<evidence type="ECO:0000313" key="12">
    <source>
        <dbReference type="EMBL" id="MFC0316877.1"/>
    </source>
</evidence>
<dbReference type="PROSITE" id="PS00211">
    <property type="entry name" value="ABC_TRANSPORTER_1"/>
    <property type="match status" value="1"/>
</dbReference>
<feature type="transmembrane region" description="Helical" evidence="8">
    <location>
        <begin position="165"/>
        <end position="187"/>
    </location>
</feature>
<keyword evidence="5" id="KW-0067">ATP-binding</keyword>
<feature type="domain" description="ABC transmembrane type-1" evidence="10">
    <location>
        <begin position="165"/>
        <end position="444"/>
    </location>
</feature>
<dbReference type="InterPro" id="IPR011527">
    <property type="entry name" value="ABC1_TM_dom"/>
</dbReference>
<comment type="caution">
    <text evidence="12">The sequence shown here is derived from an EMBL/GenBank/DDBJ whole genome shotgun (WGS) entry which is preliminary data.</text>
</comment>
<feature type="domain" description="ABC transporter" evidence="9">
    <location>
        <begin position="477"/>
        <end position="712"/>
    </location>
</feature>
<dbReference type="Proteomes" id="UP001589774">
    <property type="component" value="Unassembled WGS sequence"/>
</dbReference>
<dbReference type="SUPFAM" id="SSF90123">
    <property type="entry name" value="ABC transporter transmembrane region"/>
    <property type="match status" value="1"/>
</dbReference>
<evidence type="ECO:0000256" key="6">
    <source>
        <dbReference type="ARBA" id="ARBA00022989"/>
    </source>
</evidence>
<reference evidence="12 13" key="1">
    <citation type="submission" date="2024-09" db="EMBL/GenBank/DDBJ databases">
        <authorList>
            <person name="Sun Q."/>
            <person name="Mori K."/>
        </authorList>
    </citation>
    <scope>NUCLEOTIDE SEQUENCE [LARGE SCALE GENOMIC DNA]</scope>
    <source>
        <strain evidence="12 13">CCM 7765</strain>
    </source>
</reference>
<dbReference type="SMART" id="SM00382">
    <property type="entry name" value="AAA"/>
    <property type="match status" value="1"/>
</dbReference>
<feature type="domain" description="Peptidase C39" evidence="11">
    <location>
        <begin position="8"/>
        <end position="132"/>
    </location>
</feature>
<dbReference type="Gene3D" id="3.90.70.10">
    <property type="entry name" value="Cysteine proteinases"/>
    <property type="match status" value="1"/>
</dbReference>
<proteinExistence type="predicted"/>
<dbReference type="InterPro" id="IPR017871">
    <property type="entry name" value="ABC_transporter-like_CS"/>
</dbReference>
<dbReference type="PROSITE" id="PS50929">
    <property type="entry name" value="ABC_TM1F"/>
    <property type="match status" value="1"/>
</dbReference>
<feature type="transmembrane region" description="Helical" evidence="8">
    <location>
        <begin position="199"/>
        <end position="216"/>
    </location>
</feature>
<dbReference type="Gene3D" id="3.40.50.300">
    <property type="entry name" value="P-loop containing nucleotide triphosphate hydrolases"/>
    <property type="match status" value="1"/>
</dbReference>
<protein>
    <submittedName>
        <fullName evidence="12">Peptidase domain-containing ABC transporter</fullName>
    </submittedName>
</protein>
<dbReference type="CDD" id="cd02418">
    <property type="entry name" value="Peptidase_C39B"/>
    <property type="match status" value="1"/>
</dbReference>
<keyword evidence="4" id="KW-0378">Hydrolase</keyword>
<feature type="transmembrane region" description="Helical" evidence="8">
    <location>
        <begin position="272"/>
        <end position="291"/>
    </location>
</feature>
<accession>A0ABV6HDA6</accession>
<dbReference type="PROSITE" id="PS50893">
    <property type="entry name" value="ABC_TRANSPORTER_2"/>
    <property type="match status" value="1"/>
</dbReference>